<keyword evidence="2 3" id="KW-0378">Hydrolase</keyword>
<dbReference type="NCBIfam" id="TIGR00051">
    <property type="entry name" value="YbgC/FadM family acyl-CoA thioesterase"/>
    <property type="match status" value="1"/>
</dbReference>
<dbReference type="PANTHER" id="PTHR31793">
    <property type="entry name" value="4-HYDROXYBENZOYL-COA THIOESTERASE FAMILY MEMBER"/>
    <property type="match status" value="1"/>
</dbReference>
<evidence type="ECO:0000256" key="2">
    <source>
        <dbReference type="ARBA" id="ARBA00022801"/>
    </source>
</evidence>
<proteinExistence type="inferred from homology"/>
<evidence type="ECO:0000256" key="1">
    <source>
        <dbReference type="ARBA" id="ARBA00005953"/>
    </source>
</evidence>
<accession>H1DKL8</accession>
<dbReference type="AlphaFoldDB" id="H1DKL8"/>
<sequence>MKAYIFELEMKVRDYECDLQGIVNNANYQHYMEHARHEFLEKSGANFGDLHQQGIDAVVAKVEIEYKVSLTSGDRFAVRLYIVRSGVKLIFFQDIYRLPDNKLCAKGKVESVCVENGRLTRGDLFDKIFASYLT</sequence>
<dbReference type="SUPFAM" id="SSF54637">
    <property type="entry name" value="Thioesterase/thiol ester dehydrase-isomerase"/>
    <property type="match status" value="1"/>
</dbReference>
<dbReference type="PANTHER" id="PTHR31793:SF27">
    <property type="entry name" value="NOVEL THIOESTERASE SUPERFAMILY DOMAIN AND SAPOSIN A-TYPE DOMAIN CONTAINING PROTEIN (0610012H03RIK)"/>
    <property type="match status" value="1"/>
</dbReference>
<gene>
    <name evidence="3" type="ORF">HMPREF9449_02804</name>
</gene>
<dbReference type="HOGENOM" id="CLU_101141_7_3_10"/>
<evidence type="ECO:0000313" key="3">
    <source>
        <dbReference type="EMBL" id="EHP45511.1"/>
    </source>
</evidence>
<dbReference type="EMBL" id="ADMC01000030">
    <property type="protein sequence ID" value="EHP45511.1"/>
    <property type="molecule type" value="Genomic_DNA"/>
</dbReference>
<evidence type="ECO:0000313" key="4">
    <source>
        <dbReference type="Proteomes" id="UP000004892"/>
    </source>
</evidence>
<comment type="caution">
    <text evidence="3">The sequence shown here is derived from an EMBL/GenBank/DDBJ whole genome shotgun (WGS) entry which is preliminary data.</text>
</comment>
<dbReference type="RefSeq" id="WP_009137947.1">
    <property type="nucleotide sequence ID" value="NZ_JH594597.1"/>
</dbReference>
<dbReference type="Pfam" id="PF13279">
    <property type="entry name" value="4HBT_2"/>
    <property type="match status" value="1"/>
</dbReference>
<dbReference type="Gene3D" id="3.10.129.10">
    <property type="entry name" value="Hotdog Thioesterase"/>
    <property type="match status" value="1"/>
</dbReference>
<dbReference type="PATRIC" id="fig|742817.3.peg.2996"/>
<keyword evidence="4" id="KW-1185">Reference proteome</keyword>
<dbReference type="InterPro" id="IPR050563">
    <property type="entry name" value="4-hydroxybenzoyl-CoA_TE"/>
</dbReference>
<organism evidence="3 4">
    <name type="scientific">Odoribacter laneus YIT 12061</name>
    <dbReference type="NCBI Taxonomy" id="742817"/>
    <lineage>
        <taxon>Bacteria</taxon>
        <taxon>Pseudomonadati</taxon>
        <taxon>Bacteroidota</taxon>
        <taxon>Bacteroidia</taxon>
        <taxon>Bacteroidales</taxon>
        <taxon>Odoribacteraceae</taxon>
        <taxon>Odoribacter</taxon>
    </lineage>
</organism>
<dbReference type="PIRSF" id="PIRSF003230">
    <property type="entry name" value="YbgC"/>
    <property type="match status" value="1"/>
</dbReference>
<dbReference type="InterPro" id="IPR006684">
    <property type="entry name" value="YbgC/YbaW"/>
</dbReference>
<dbReference type="Proteomes" id="UP000004892">
    <property type="component" value="Unassembled WGS sequence"/>
</dbReference>
<reference evidence="3 4" key="1">
    <citation type="submission" date="2012-01" db="EMBL/GenBank/DDBJ databases">
        <title>The Genome Sequence of Odoribacter laneus YIT 12061.</title>
        <authorList>
            <consortium name="The Broad Institute Genome Sequencing Platform"/>
            <person name="Earl A."/>
            <person name="Ward D."/>
            <person name="Feldgarden M."/>
            <person name="Gevers D."/>
            <person name="Morotomi M."/>
            <person name="Young S.K."/>
            <person name="Zeng Q."/>
            <person name="Gargeya S."/>
            <person name="Fitzgerald M."/>
            <person name="Haas B."/>
            <person name="Abouelleil A."/>
            <person name="Alvarado L."/>
            <person name="Arachchi H.M."/>
            <person name="Berlin A."/>
            <person name="Chapman S.B."/>
            <person name="Gearin G."/>
            <person name="Goldberg J."/>
            <person name="Griggs A."/>
            <person name="Gujja S."/>
            <person name="Hansen M."/>
            <person name="Heiman D."/>
            <person name="Howarth C."/>
            <person name="Larimer J."/>
            <person name="Lui A."/>
            <person name="MacDonald P.J.P."/>
            <person name="McCowen C."/>
            <person name="Montmayeur A."/>
            <person name="Murphy C."/>
            <person name="Neiman D."/>
            <person name="Pearson M."/>
            <person name="Priest M."/>
            <person name="Roberts A."/>
            <person name="Saif S."/>
            <person name="Shea T."/>
            <person name="Sisk P."/>
            <person name="Stolte C."/>
            <person name="Sykes S."/>
            <person name="Wortman J."/>
            <person name="Nusbaum C."/>
            <person name="Birren B."/>
        </authorList>
    </citation>
    <scope>NUCLEOTIDE SEQUENCE [LARGE SCALE GENOMIC DNA]</scope>
    <source>
        <strain evidence="3 4">YIT 12061</strain>
    </source>
</reference>
<dbReference type="CDD" id="cd00586">
    <property type="entry name" value="4HBT"/>
    <property type="match status" value="1"/>
</dbReference>
<comment type="similarity">
    <text evidence="1">Belongs to the 4-hydroxybenzoyl-CoA thioesterase family.</text>
</comment>
<name>H1DKL8_9BACT</name>
<dbReference type="eggNOG" id="COG0824">
    <property type="taxonomic scope" value="Bacteria"/>
</dbReference>
<protein>
    <submittedName>
        <fullName evidence="3">YbgC/YbaW family acyl-CoA thioester hydrolase</fullName>
    </submittedName>
</protein>
<dbReference type="GeneID" id="98070330"/>
<dbReference type="GO" id="GO:0047617">
    <property type="term" value="F:fatty acyl-CoA hydrolase activity"/>
    <property type="evidence" value="ECO:0007669"/>
    <property type="project" value="TreeGrafter"/>
</dbReference>
<dbReference type="InterPro" id="IPR029069">
    <property type="entry name" value="HotDog_dom_sf"/>
</dbReference>
<dbReference type="STRING" id="742817.HMPREF9449_02804"/>